<evidence type="ECO:0000256" key="6">
    <source>
        <dbReference type="ARBA" id="ARBA00022833"/>
    </source>
</evidence>
<evidence type="ECO:0000256" key="4">
    <source>
        <dbReference type="ARBA" id="ARBA00022695"/>
    </source>
</evidence>
<reference evidence="12" key="1">
    <citation type="journal article" date="2019" name="J. Phycol.">
        <title>The chloroplast genome of the lichen-symbiont microalga Trebouxia sp. Tr9 (Trebouxiophyceae, Chlorophyta) shows short inverted repeats with a single gene and loss of the rps4 gene, which is encoded by the nucleus.</title>
        <authorList>
            <person name="Martinez-Alberola F."/>
            <person name="Barreno E."/>
            <person name="Casano L.M."/>
            <person name="Gasulla F."/>
            <person name="Molins A."/>
            <person name="Moya P."/>
            <person name="Gonzalez-Hourcade M."/>
            <person name="Del Campo E.M."/>
        </authorList>
    </citation>
    <scope>NUCLEOTIDE SEQUENCE</scope>
    <source>
        <strain evidence="12">TR9</strain>
    </source>
</reference>
<feature type="domain" description="RNA polymerase Rpb1" evidence="10">
    <location>
        <begin position="2419"/>
        <end position="2511"/>
    </location>
</feature>
<dbReference type="Gene3D" id="1.10.274.100">
    <property type="entry name" value="RNA polymerase Rpb1, domain 3"/>
    <property type="match status" value="1"/>
</dbReference>
<comment type="subunit">
    <text evidence="8">In plastids the minimal PEP RNA polymerase catalytic core is composed of four subunits: alpha, beta, beta', and beta''. When a (nuclear-encoded) sigma factor is associated with the core the holoenzyme is formed, which can initiate transcription.</text>
</comment>
<dbReference type="InterPro" id="IPR038120">
    <property type="entry name" value="Rpb1_funnel_sf"/>
</dbReference>
<dbReference type="InterPro" id="IPR007083">
    <property type="entry name" value="RNA_pol_Rpb1_4"/>
</dbReference>
<dbReference type="InterPro" id="IPR007081">
    <property type="entry name" value="RNA_pol_Rpb1_5"/>
</dbReference>
<evidence type="ECO:0000256" key="2">
    <source>
        <dbReference type="ARBA" id="ARBA00022640"/>
    </source>
</evidence>
<comment type="cofactor">
    <cofactor evidence="8">
        <name>Zn(2+)</name>
        <dbReference type="ChEBI" id="CHEBI:29105"/>
    </cofactor>
    <text evidence="8">Binds 1 Zn(2+) ion per subunit.</text>
</comment>
<dbReference type="Gene3D" id="1.10.132.30">
    <property type="match status" value="1"/>
</dbReference>
<comment type="function">
    <text evidence="8">DNA-dependent RNA polymerase catalyzes the transcription of DNA into RNA using the four ribonucleoside triphosphates as substrates.</text>
</comment>
<dbReference type="Pfam" id="PF04998">
    <property type="entry name" value="RNA_pol_Rpb1_5"/>
    <property type="match status" value="2"/>
</dbReference>
<dbReference type="PANTHER" id="PTHR19376">
    <property type="entry name" value="DNA-DIRECTED RNA POLYMERASE"/>
    <property type="match status" value="1"/>
</dbReference>
<evidence type="ECO:0000256" key="9">
    <source>
        <dbReference type="SAM" id="MobiDB-lite"/>
    </source>
</evidence>
<protein>
    <recommendedName>
        <fullName evidence="8">DNA-directed RNA polymerase subunit beta''</fullName>
        <ecNumber evidence="8">2.7.7.6</ecNumber>
    </recommendedName>
    <alternativeName>
        <fullName evidence="8">PEP</fullName>
    </alternativeName>
    <alternativeName>
        <fullName evidence="8">Plastid-encoded RNA polymerase subunit beta''</fullName>
        <shortName evidence="8">RNA polymerase subunit beta''</shortName>
    </alternativeName>
</protein>
<keyword evidence="6 8" id="KW-0862">Zinc</keyword>
<keyword evidence="12" id="KW-0150">Chloroplast</keyword>
<dbReference type="HAMAP" id="MF_01324">
    <property type="entry name" value="RNApol_bact_RpoC2"/>
    <property type="match status" value="1"/>
</dbReference>
<feature type="binding site" evidence="8">
    <location>
        <position position="371"/>
    </location>
    <ligand>
        <name>Zn(2+)</name>
        <dbReference type="ChEBI" id="CHEBI:29105"/>
    </ligand>
</feature>
<comment type="subcellular location">
    <subcellularLocation>
        <location evidence="8">Plastid</location>
        <location evidence="8">Chloroplast</location>
    </subcellularLocation>
</comment>
<dbReference type="GeneID" id="43960828"/>
<dbReference type="RefSeq" id="YP_009725427.1">
    <property type="nucleotide sequence ID" value="NC_045839.1"/>
</dbReference>
<keyword evidence="1 8" id="KW-0240">DNA-directed RNA polymerase</keyword>
<keyword evidence="4 8" id="KW-0548">Nucleotidyltransferase</keyword>
<keyword evidence="7 8" id="KW-0804">Transcription</keyword>
<feature type="region of interest" description="Disordered" evidence="9">
    <location>
        <begin position="1929"/>
        <end position="1951"/>
    </location>
</feature>
<comment type="similarity">
    <text evidence="8">Belongs to the RNA polymerase beta' chain family. RpoC2 subfamily.</text>
</comment>
<dbReference type="GO" id="GO:0000428">
    <property type="term" value="C:DNA-directed RNA polymerase complex"/>
    <property type="evidence" value="ECO:0007669"/>
    <property type="project" value="UniProtKB-KW"/>
</dbReference>
<dbReference type="InterPro" id="IPR045867">
    <property type="entry name" value="DNA-dir_RpoC_beta_prime"/>
</dbReference>
<evidence type="ECO:0000313" key="12">
    <source>
        <dbReference type="EMBL" id="QHO63933.1"/>
    </source>
</evidence>
<keyword evidence="3 8" id="KW-0808">Transferase</keyword>
<evidence type="ECO:0000256" key="8">
    <source>
        <dbReference type="HAMAP-Rule" id="MF_01324"/>
    </source>
</evidence>
<feature type="domain" description="RNA polymerase Rpb1" evidence="10">
    <location>
        <begin position="195"/>
        <end position="613"/>
    </location>
</feature>
<feature type="binding site" evidence="8">
    <location>
        <position position="368"/>
    </location>
    <ligand>
        <name>Zn(2+)</name>
        <dbReference type="ChEBI" id="CHEBI:29105"/>
    </ligand>
</feature>
<dbReference type="GO" id="GO:0008270">
    <property type="term" value="F:zinc ion binding"/>
    <property type="evidence" value="ECO:0007669"/>
    <property type="project" value="UniProtKB-UniRule"/>
</dbReference>
<dbReference type="GO" id="GO:0006351">
    <property type="term" value="P:DNA-templated transcription"/>
    <property type="evidence" value="ECO:0007669"/>
    <property type="project" value="UniProtKB-UniRule"/>
</dbReference>
<dbReference type="EMBL" id="MK643158">
    <property type="protein sequence ID" value="QHO63933.1"/>
    <property type="molecule type" value="Genomic_DNA"/>
</dbReference>
<evidence type="ECO:0000259" key="11">
    <source>
        <dbReference type="Pfam" id="PF05000"/>
    </source>
</evidence>
<gene>
    <name evidence="8 12" type="primary">rpoC2</name>
</gene>
<dbReference type="GO" id="GO:0003899">
    <property type="term" value="F:DNA-directed RNA polymerase activity"/>
    <property type="evidence" value="ECO:0007669"/>
    <property type="project" value="UniProtKB-UniRule"/>
</dbReference>
<dbReference type="GO" id="GO:0003677">
    <property type="term" value="F:DNA binding"/>
    <property type="evidence" value="ECO:0007669"/>
    <property type="project" value="UniProtKB-UniRule"/>
</dbReference>
<feature type="domain" description="RNA polymerase Rpb1" evidence="11">
    <location>
        <begin position="115"/>
        <end position="192"/>
    </location>
</feature>
<dbReference type="PANTHER" id="PTHR19376:SF68">
    <property type="entry name" value="DNA-DIRECTED RNA POLYMERASE SUBUNIT BETA"/>
    <property type="match status" value="1"/>
</dbReference>
<dbReference type="EC" id="2.7.7.6" evidence="8"/>
<feature type="compositionally biased region" description="Polar residues" evidence="9">
    <location>
        <begin position="1938"/>
        <end position="1951"/>
    </location>
</feature>
<dbReference type="Gene3D" id="1.10.1790.20">
    <property type="match status" value="1"/>
</dbReference>
<evidence type="ECO:0000259" key="10">
    <source>
        <dbReference type="Pfam" id="PF04998"/>
    </source>
</evidence>
<evidence type="ECO:0000256" key="7">
    <source>
        <dbReference type="ARBA" id="ARBA00023163"/>
    </source>
</evidence>
<dbReference type="GO" id="GO:0009507">
    <property type="term" value="C:chloroplast"/>
    <property type="evidence" value="ECO:0007669"/>
    <property type="project" value="UniProtKB-SubCell"/>
</dbReference>
<evidence type="ECO:0000256" key="5">
    <source>
        <dbReference type="ARBA" id="ARBA00022723"/>
    </source>
</evidence>
<evidence type="ECO:0000256" key="1">
    <source>
        <dbReference type="ARBA" id="ARBA00022478"/>
    </source>
</evidence>
<feature type="binding site" evidence="8">
    <location>
        <position position="361"/>
    </location>
    <ligand>
        <name>Zn(2+)</name>
        <dbReference type="ChEBI" id="CHEBI:29105"/>
    </ligand>
</feature>
<organism evidence="12">
    <name type="scientific">Trebouxia lynnae</name>
    <dbReference type="NCBI Taxonomy" id="1825957"/>
    <lineage>
        <taxon>Eukaryota</taxon>
        <taxon>Viridiplantae</taxon>
        <taxon>Chlorophyta</taxon>
        <taxon>core chlorophytes</taxon>
        <taxon>Trebouxiophyceae</taxon>
        <taxon>Trebouxiales</taxon>
        <taxon>Trebouxiaceae</taxon>
        <taxon>Trebouxia</taxon>
    </lineage>
</organism>
<dbReference type="InterPro" id="IPR012756">
    <property type="entry name" value="DNA-dir_RpoC2_beta_pp"/>
</dbReference>
<dbReference type="Gene3D" id="1.10.150.390">
    <property type="match status" value="1"/>
</dbReference>
<accession>A0A6B9VNM2</accession>
<dbReference type="SUPFAM" id="SSF64484">
    <property type="entry name" value="beta and beta-prime subunits of DNA dependent RNA-polymerase"/>
    <property type="match status" value="1"/>
</dbReference>
<sequence length="2603" mass="298358">MKPTSDKSDTSLNSIKVCKDVKKGYSDDASFFFNYSFDKNRLKALILWSLTNNGEKATLDRIEKLKNIGFEYATQAGISLGIDDLKIPPNKRWLISQAELNIQSAGIKYQQGSLTAVEQFQQLIDTWHRTSENLKQSVVNHFRSTDVLNPVFMMAFSGARGNISQVRQLVGMRGLMSDPQGQIIDFPIRSNFREGLTLTEYVISCYGARKGVVDTALRTANSGYLTRRLVDVSQHVVIWRFNCRTRRGIFLTDMKEGRKVILSLKDRLIGRVLAEDIKPIAFRNQQVSKELASKIVTLKNPLYQTSYPFSKNRERKRVYESFVLLKKKNDSKKEDVQRGIEGKDNQEGVKDKVLIRSPLTCEASNSVCQLCYGWSLSQGILVPLGEAVGILAAQSIGEPGTQLTMRTFHTGGVFSGDVMDEIRAPYKGIIDFSEALQGILIRTSHGKIAFFTKVNGILIIKRFHSEETLTNTSPSAKGETKLTNSTSPGAETNLKQTLTNRRFVSGLSGFVRDSKENKTFAPQEGIQKSNNLNVDALEGKTPSNQGVRQRGFPFKGVSKGSSFQSSFVEEKNRKTEKREDIKINIPASTVLFVRQGEIVFEKQLIAEISSMSNEINERIKAKHNLNSELEGKLFFDDVVLAIRTSKEGEITRTAHKLGSFWILSGKIYKSTVPLTFFSKIGDLVDRTAVLNQLTSIFLSNGFVSKFDESVIFENYTPSFNVFNKNKIFDYEGRFQKKPTNCVSENNENIASCPQEKNSVFVSPMVRTEKNKNFRKSSSNVFFFDQLLIKKIFKSNNFLSKKSDDLQKTKAGQILNKPGPKEKTRGYARSLLKSTILTPLFASHSAKQKGVFFSFLFKGAKGFSFRAEQRGFLFKEAQGFVKIKDFKSTDLLSYPQEKSSGFETGVKDKVFDIFLNQPILRFVFKNIQFSNIGYFFSFYKTNLNQNPEFKLFDQTKTTLKRVNNLKDFKKIKFTKKYDSFDQFFVSNSLKQNFKNVFEMKSCLHFQWFLEKYKTQTGGFVNFDSFYLNDDLYQGQLLWVPEERYQIRFLTSKKKHLRATKTLTKSIKNENSCDNNSAYPFLSKINNKLPFIYRFNSQGKSIPFFSKICGYSTTLIFEKDTQVFSSKSSNSLDNKSSMFFKETQGSASKVVNLERNKFNFLTDTQENNTTPSSAPTNQGVWQRENPKKIYILSKFTNRKQRIKRNYKRFLKNPINSTTPCLFPLLITKGSGKEKTRRGVKISDFKRHQASKPIYNKYLINKSLSEFIKSDKFDIKQTKVVSTKETSFSKKKTLFLYQIFEGTLRSFKKAPLPDLKPLLITKGSGKEKEKPFASAGNHLLFERKERKSPTFFFSHQFSFLCQTSFHKLLATSTRFEKPYLLGFSLIVFNPISDFYIYIPTRILNFPNQINKKKVVKNQFRKTCKYLFSTINYASFKEKKGMSSKKSFYSPSLLFKESNKEKDTGPLNLNQNNCQIQIKKGWFYFPKEGLSNLKQTLSFASNQRFVREKTQSRFEKSSMLSKSSILTTFNKLSVYLADSFVTKNNQSFVSTAYPFADNLCFDQLPVFLEYTLNKKVSLKSVASFVKNQNSWFNIISYKEHFLFFTVLLKSSILTSKKKYQKQKTEKLNLSLIKKKVLLKIKLGFSPLNLTNMNSQSLTDKKVKVEFIENCKVFVSQKTLIDLSQQTRETSINSNSNNSTFLFLLRAIYSKDIAINKFLTSKTTLNFKIEYFNNKNRFTFYKDCLINSFQFCFLLVNNKNLLKLFENKNVGSMQGTQKSNILTQVHNTIKFSKKNQQPSIPKTNPCASFVLLRKTTTKPKVCFRFVKAAHTARAFFERKNKDQAFLFSPFKSPVRGMEYGFSLQRTNHGEEPTYSGQAKSQPKFSILIRKVNEYSLLTKKEYKKQISQLNTLNFISLQKEGFRNFCITCCQTSEGQEGRSTDKSNNNKPSNTTFDSQIKGYEDSLFSILSSRQDCFPSILSSRQETSVKSFGTDILSKTFIKYSKKYNKQEPTNIFAIYPGIDLQINKIVPFQKNRKTFCFKQIHFVELFISFQIPTNFPLKLAKLETLMPLRKDTVRSFVLRSKTTKTGFEKKRSGKEKKVGSTKLPSYTSLPLPIDSQSMEDTFLSTSNQFLKKKVKTRFLKKLSSISLSTSFNFYFLGKVDFSKILTFSTTNSRNKINPFLNCFVLQKEEGSKGTGLSSSLQTFTNSKFISNLSDMDLVKTKMRSKVEKVKVKQTITNILSDKNNWVSAKTPLTLTSFFSPYKGEVVGTKPDSSCLLLTDLDQISYKIEETKPKLYVGQLIRYGEELSKNVGLTESGQVIQVEKNKVKLRRAQPILFSKRGVFHVNHGDFVEKDAPLLTLFYQRLKTGDIVQGIPKIEQLFEARQTKEGEILPDNLSDKLDRFFNYYKQQFNLEEAVRRSLQRIQQILLRNIQRVYLSQGVTIADKHLEVVVKQMTSKVRILEGNKTPFLRGELINIDRLELLNLGAKAIYRLESVKAEYEPIILGITKASLEAESFISAASFQETTRVLSRAAIRGKIDHLRGLKERIILGDLISAGTGSSRFVYHIKEYFEDLEFLKNFENSGADFVISETDLLLSESNYKKE</sequence>
<proteinExistence type="inferred from homology"/>
<keyword evidence="5 8" id="KW-0479">Metal-binding</keyword>
<dbReference type="CDD" id="cd02655">
    <property type="entry name" value="RNAP_beta'_C"/>
    <property type="match status" value="1"/>
</dbReference>
<dbReference type="Pfam" id="PF05000">
    <property type="entry name" value="RNA_pol_Rpb1_4"/>
    <property type="match status" value="1"/>
</dbReference>
<comment type="catalytic activity">
    <reaction evidence="8">
        <text>RNA(n) + a ribonucleoside 5'-triphosphate = RNA(n+1) + diphosphate</text>
        <dbReference type="Rhea" id="RHEA:21248"/>
        <dbReference type="Rhea" id="RHEA-COMP:14527"/>
        <dbReference type="Rhea" id="RHEA-COMP:17342"/>
        <dbReference type="ChEBI" id="CHEBI:33019"/>
        <dbReference type="ChEBI" id="CHEBI:61557"/>
        <dbReference type="ChEBI" id="CHEBI:140395"/>
        <dbReference type="EC" id="2.7.7.6"/>
    </reaction>
</comment>
<dbReference type="InterPro" id="IPR042102">
    <property type="entry name" value="RNA_pol_Rpb1_3_sf"/>
</dbReference>
<geneLocation type="chloroplast" evidence="12"/>
<feature type="binding site" evidence="8">
    <location>
        <position position="243"/>
    </location>
    <ligand>
        <name>Zn(2+)</name>
        <dbReference type="ChEBI" id="CHEBI:29105"/>
    </ligand>
</feature>
<name>A0A6B9VNM2_9CHLO</name>
<feature type="region of interest" description="Disordered" evidence="9">
    <location>
        <begin position="470"/>
        <end position="496"/>
    </location>
</feature>
<evidence type="ECO:0000256" key="3">
    <source>
        <dbReference type="ARBA" id="ARBA00022679"/>
    </source>
</evidence>
<keyword evidence="2 12" id="KW-0934">Plastid</keyword>